<comment type="caution">
    <text evidence="1">The sequence shown here is derived from an EMBL/GenBank/DDBJ whole genome shotgun (WGS) entry which is preliminary data.</text>
</comment>
<dbReference type="Pfam" id="PF11964">
    <property type="entry name" value="SpoIIAA-like"/>
    <property type="match status" value="1"/>
</dbReference>
<name>A0A4U1JGJ8_9BACT</name>
<accession>A0A4U1JGJ8</accession>
<dbReference type="RefSeq" id="WP_136929119.1">
    <property type="nucleotide sequence ID" value="NZ_SSMQ01000010.1"/>
</dbReference>
<proteinExistence type="predicted"/>
<gene>
    <name evidence="1" type="ORF">E8A74_12025</name>
</gene>
<dbReference type="InterPro" id="IPR021866">
    <property type="entry name" value="SpoIIAA-like"/>
</dbReference>
<dbReference type="EMBL" id="SSMQ01000010">
    <property type="protein sequence ID" value="TKD09446.1"/>
    <property type="molecule type" value="Genomic_DNA"/>
</dbReference>
<keyword evidence="2" id="KW-1185">Reference proteome</keyword>
<sequence>MIPPFPGAGRPWYFPTLMRPDLPTNDSGSDGWHQTGGHTYRCESAGIVFIRVAGDLAEEDIAAFFDAFAHLCDTSGLAHVFWLVDLGRLGAITPEARTRAAKTPVRPENKGMVLFNGTFRQRMAVTLVDKATSLLQPKAPPLVTFGTEAEARAWIDKRRRELAARGDR</sequence>
<evidence type="ECO:0000313" key="2">
    <source>
        <dbReference type="Proteomes" id="UP000309215"/>
    </source>
</evidence>
<dbReference type="AlphaFoldDB" id="A0A4U1JGJ8"/>
<protein>
    <submittedName>
        <fullName evidence="1">STAS/SEC14 domain-containing protein</fullName>
    </submittedName>
</protein>
<dbReference type="Proteomes" id="UP000309215">
    <property type="component" value="Unassembled WGS sequence"/>
</dbReference>
<evidence type="ECO:0000313" key="1">
    <source>
        <dbReference type="EMBL" id="TKD09446.1"/>
    </source>
</evidence>
<dbReference type="OrthoDB" id="5514874at2"/>
<reference evidence="1 2" key="1">
    <citation type="submission" date="2019-04" db="EMBL/GenBank/DDBJ databases">
        <authorList>
            <person name="Li Y."/>
            <person name="Wang J."/>
        </authorList>
    </citation>
    <scope>NUCLEOTIDE SEQUENCE [LARGE SCALE GENOMIC DNA]</scope>
    <source>
        <strain evidence="1 2">DSM 14668</strain>
    </source>
</reference>
<organism evidence="1 2">
    <name type="scientific">Polyangium fumosum</name>
    <dbReference type="NCBI Taxonomy" id="889272"/>
    <lineage>
        <taxon>Bacteria</taxon>
        <taxon>Pseudomonadati</taxon>
        <taxon>Myxococcota</taxon>
        <taxon>Polyangia</taxon>
        <taxon>Polyangiales</taxon>
        <taxon>Polyangiaceae</taxon>
        <taxon>Polyangium</taxon>
    </lineage>
</organism>